<organism evidence="21 22">
    <name type="scientific">Pontibacterium sinense</name>
    <dbReference type="NCBI Taxonomy" id="2781979"/>
    <lineage>
        <taxon>Bacteria</taxon>
        <taxon>Pseudomonadati</taxon>
        <taxon>Pseudomonadota</taxon>
        <taxon>Gammaproteobacteria</taxon>
        <taxon>Oceanospirillales</taxon>
        <taxon>Oceanospirillaceae</taxon>
        <taxon>Pontibacterium</taxon>
    </lineage>
</organism>
<keyword evidence="9" id="KW-0418">Kinase</keyword>
<dbReference type="InterPro" id="IPR001789">
    <property type="entry name" value="Sig_transdc_resp-reg_receiver"/>
</dbReference>
<dbReference type="PROSITE" id="PS50894">
    <property type="entry name" value="HPT"/>
    <property type="match status" value="1"/>
</dbReference>
<dbReference type="Proteomes" id="UP000640333">
    <property type="component" value="Unassembled WGS sequence"/>
</dbReference>
<feature type="domain" description="Histidine kinase" evidence="18">
    <location>
        <begin position="78"/>
        <end position="299"/>
    </location>
</feature>
<dbReference type="SUPFAM" id="SSF52172">
    <property type="entry name" value="CheY-like"/>
    <property type="match status" value="1"/>
</dbReference>
<dbReference type="InterPro" id="IPR003594">
    <property type="entry name" value="HATPase_dom"/>
</dbReference>
<dbReference type="Gene3D" id="3.30.565.10">
    <property type="entry name" value="Histidine kinase-like ATPase, C-terminal domain"/>
    <property type="match status" value="1"/>
</dbReference>
<dbReference type="CDD" id="cd00082">
    <property type="entry name" value="HisKA"/>
    <property type="match status" value="1"/>
</dbReference>
<dbReference type="Gene3D" id="3.40.50.2300">
    <property type="match status" value="1"/>
</dbReference>
<keyword evidence="7" id="KW-0812">Transmembrane</keyword>
<dbReference type="FunFam" id="1.10.287.130:FF:000002">
    <property type="entry name" value="Two-component osmosensing histidine kinase"/>
    <property type="match status" value="1"/>
</dbReference>
<dbReference type="SUPFAM" id="SSF47384">
    <property type="entry name" value="Homodimeric domain of signal transducing histidine kinase"/>
    <property type="match status" value="1"/>
</dbReference>
<dbReference type="CDD" id="cd17546">
    <property type="entry name" value="REC_hyHK_CKI1_RcsC-like"/>
    <property type="match status" value="1"/>
</dbReference>
<keyword evidence="10" id="KW-0067">ATP-binding</keyword>
<accession>A0A8J7FGN3</accession>
<keyword evidence="6" id="KW-0808">Transferase</keyword>
<feature type="modified residue" description="4-aspartylphosphate" evidence="17">
    <location>
        <position position="496"/>
    </location>
</feature>
<dbReference type="GO" id="GO:0005886">
    <property type="term" value="C:plasma membrane"/>
    <property type="evidence" value="ECO:0007669"/>
    <property type="project" value="UniProtKB-SubCell"/>
</dbReference>
<dbReference type="Gene3D" id="1.20.120.160">
    <property type="entry name" value="HPT domain"/>
    <property type="match status" value="1"/>
</dbReference>
<evidence type="ECO:0000256" key="9">
    <source>
        <dbReference type="ARBA" id="ARBA00022777"/>
    </source>
</evidence>
<keyword evidence="13" id="KW-0472">Membrane</keyword>
<keyword evidence="5 17" id="KW-0597">Phosphoprotein</keyword>
<dbReference type="RefSeq" id="WP_193952709.1">
    <property type="nucleotide sequence ID" value="NZ_JADEYS010000006.1"/>
</dbReference>
<evidence type="ECO:0000256" key="1">
    <source>
        <dbReference type="ARBA" id="ARBA00000085"/>
    </source>
</evidence>
<keyword evidence="22" id="KW-1185">Reference proteome</keyword>
<evidence type="ECO:0000256" key="12">
    <source>
        <dbReference type="ARBA" id="ARBA00023012"/>
    </source>
</evidence>
<evidence type="ECO:0000256" key="10">
    <source>
        <dbReference type="ARBA" id="ARBA00022840"/>
    </source>
</evidence>
<dbReference type="SMART" id="SM00448">
    <property type="entry name" value="REC"/>
    <property type="match status" value="1"/>
</dbReference>
<dbReference type="PANTHER" id="PTHR45339:SF1">
    <property type="entry name" value="HYBRID SIGNAL TRANSDUCTION HISTIDINE KINASE J"/>
    <property type="match status" value="1"/>
</dbReference>
<dbReference type="FunFam" id="3.30.565.10:FF:000010">
    <property type="entry name" value="Sensor histidine kinase RcsC"/>
    <property type="match status" value="1"/>
</dbReference>
<sequence length="785" mass="86513">MSDEVERLKKRLAREKAARKAAEALLEGKASELFDANTSLRKLLIDQEALVRERTLELQQALSFAEEASAHKSAFLANMSHEIRTPMNAIIGMAYLVLQSELSPYQRDRLEKLHLSAKSLLGIINDILDFSKVEAGQLLIDEHEYSLDELLQQIYTVNQYEAERKRIKLSVSRDFSIPDCHLGDALRIQQVLTNLLSNAIKFTHHGEVSVLISPLVEAGGKRYLEFRVKDTGIGMVAGAVDHLFEPFTQVDESITRKFGGTGLGLAISKQLVELMSGTISVESQPNKGTCFCVRLPLKPTSELESPGAFSDMCLAGINLSEPLQDKLHHLGLKVENHIVTNPIQGLKSLLHSYSPDLLFLESLPEHHDSIEFSLLNSEQAKPLRILLLDPESTLPVSEPVGVAIRSVNTLDTRSSLLQAVGELLSIGKNKKTDIASAEQDCLLGGVRVLLVEDNLINMEIARAMLEHFGAQVGEAENGRVALDYLEQHRVDVVLMDVQMPVMDGYAAATAIRGQSRFKDLPVIALTANALASDLERSFKCGMNDHISKPIDPDELVKTLRKWIPAPHVKEDAKQHRVSPGGGQEAALVSPVVLDYEQGLDRLSGNEELYRSLLQSFLGREGDVAERLQVLYRQRDFVGLGELVHNIKGVSGTLGAMALHHLMEQIEVQAMQATPKLKELVSRSAITMEQLIKRVDDLTRRDKKEEIPRSDETDKAVLVAGLSELLALVQCGDSAAVEQFSALSGQAGGYLATDMGSVLGHSIQNFEFDIAAEQINTMLQHLMQGE</sequence>
<evidence type="ECO:0000256" key="8">
    <source>
        <dbReference type="ARBA" id="ARBA00022741"/>
    </source>
</evidence>
<gene>
    <name evidence="21" type="ORF">IOQ59_07820</name>
</gene>
<evidence type="ECO:0000256" key="4">
    <source>
        <dbReference type="ARBA" id="ARBA00022475"/>
    </source>
</evidence>
<dbReference type="GO" id="GO:0005524">
    <property type="term" value="F:ATP binding"/>
    <property type="evidence" value="ECO:0007669"/>
    <property type="project" value="UniProtKB-KW"/>
</dbReference>
<evidence type="ECO:0000256" key="2">
    <source>
        <dbReference type="ARBA" id="ARBA00004651"/>
    </source>
</evidence>
<evidence type="ECO:0000256" key="16">
    <source>
        <dbReference type="PROSITE-ProRule" id="PRU00110"/>
    </source>
</evidence>
<evidence type="ECO:0000259" key="19">
    <source>
        <dbReference type="PROSITE" id="PS50110"/>
    </source>
</evidence>
<dbReference type="SMART" id="SM00388">
    <property type="entry name" value="HisKA"/>
    <property type="match status" value="1"/>
</dbReference>
<evidence type="ECO:0000256" key="7">
    <source>
        <dbReference type="ARBA" id="ARBA00022692"/>
    </source>
</evidence>
<evidence type="ECO:0000313" key="22">
    <source>
        <dbReference type="Proteomes" id="UP000640333"/>
    </source>
</evidence>
<comment type="caution">
    <text evidence="21">The sequence shown here is derived from an EMBL/GenBank/DDBJ whole genome shotgun (WGS) entry which is preliminary data.</text>
</comment>
<dbReference type="GO" id="GO:0000155">
    <property type="term" value="F:phosphorelay sensor kinase activity"/>
    <property type="evidence" value="ECO:0007669"/>
    <property type="project" value="InterPro"/>
</dbReference>
<dbReference type="InterPro" id="IPR036641">
    <property type="entry name" value="HPT_dom_sf"/>
</dbReference>
<dbReference type="InterPro" id="IPR003661">
    <property type="entry name" value="HisK_dim/P_dom"/>
</dbReference>
<evidence type="ECO:0000259" key="20">
    <source>
        <dbReference type="PROSITE" id="PS50894"/>
    </source>
</evidence>
<name>A0A8J7FGN3_9GAMM</name>
<dbReference type="PROSITE" id="PS50109">
    <property type="entry name" value="HIS_KIN"/>
    <property type="match status" value="1"/>
</dbReference>
<feature type="domain" description="HPt" evidence="20">
    <location>
        <begin position="605"/>
        <end position="697"/>
    </location>
</feature>
<dbReference type="EMBL" id="JADEYS010000006">
    <property type="protein sequence ID" value="MBE9397163.1"/>
    <property type="molecule type" value="Genomic_DNA"/>
</dbReference>
<dbReference type="EC" id="2.7.13.3" evidence="3"/>
<comment type="subunit">
    <text evidence="14">At low DSF concentrations, interacts with RpfF.</text>
</comment>
<keyword evidence="8" id="KW-0547">Nucleotide-binding</keyword>
<dbReference type="PRINTS" id="PR00344">
    <property type="entry name" value="BCTRLSENSOR"/>
</dbReference>
<dbReference type="CDD" id="cd16922">
    <property type="entry name" value="HATPase_EvgS-ArcB-TorS-like"/>
    <property type="match status" value="1"/>
</dbReference>
<evidence type="ECO:0000256" key="13">
    <source>
        <dbReference type="ARBA" id="ARBA00023136"/>
    </source>
</evidence>
<dbReference type="InterPro" id="IPR036097">
    <property type="entry name" value="HisK_dim/P_sf"/>
</dbReference>
<dbReference type="Pfam" id="PF00512">
    <property type="entry name" value="HisKA"/>
    <property type="match status" value="1"/>
</dbReference>
<dbReference type="SUPFAM" id="SSF55874">
    <property type="entry name" value="ATPase domain of HSP90 chaperone/DNA topoisomerase II/histidine kinase"/>
    <property type="match status" value="1"/>
</dbReference>
<dbReference type="Pfam" id="PF02518">
    <property type="entry name" value="HATPase_c"/>
    <property type="match status" value="1"/>
</dbReference>
<evidence type="ECO:0000259" key="18">
    <source>
        <dbReference type="PROSITE" id="PS50109"/>
    </source>
</evidence>
<dbReference type="Gene3D" id="1.10.287.130">
    <property type="match status" value="1"/>
</dbReference>
<evidence type="ECO:0000256" key="6">
    <source>
        <dbReference type="ARBA" id="ARBA00022679"/>
    </source>
</evidence>
<evidence type="ECO:0000256" key="11">
    <source>
        <dbReference type="ARBA" id="ARBA00022989"/>
    </source>
</evidence>
<feature type="domain" description="Response regulatory" evidence="19">
    <location>
        <begin position="447"/>
        <end position="563"/>
    </location>
</feature>
<keyword evidence="11" id="KW-1133">Transmembrane helix</keyword>
<dbReference type="SUPFAM" id="SSF47226">
    <property type="entry name" value="Histidine-containing phosphotransfer domain, HPT domain"/>
    <property type="match status" value="1"/>
</dbReference>
<dbReference type="InterPro" id="IPR005467">
    <property type="entry name" value="His_kinase_dom"/>
</dbReference>
<comment type="subcellular location">
    <subcellularLocation>
        <location evidence="2">Cell membrane</location>
        <topology evidence="2">Multi-pass membrane protein</topology>
    </subcellularLocation>
</comment>
<dbReference type="Pfam" id="PF01627">
    <property type="entry name" value="Hpt"/>
    <property type="match status" value="1"/>
</dbReference>
<keyword evidence="12" id="KW-0902">Two-component regulatory system</keyword>
<evidence type="ECO:0000256" key="5">
    <source>
        <dbReference type="ARBA" id="ARBA00022553"/>
    </source>
</evidence>
<dbReference type="Pfam" id="PF00072">
    <property type="entry name" value="Response_reg"/>
    <property type="match status" value="1"/>
</dbReference>
<evidence type="ECO:0000256" key="3">
    <source>
        <dbReference type="ARBA" id="ARBA00012438"/>
    </source>
</evidence>
<dbReference type="SMART" id="SM00387">
    <property type="entry name" value="HATPase_c"/>
    <property type="match status" value="1"/>
</dbReference>
<protein>
    <recommendedName>
        <fullName evidence="15">Sensory/regulatory protein RpfC</fullName>
        <ecNumber evidence="3">2.7.13.3</ecNumber>
    </recommendedName>
</protein>
<dbReference type="AlphaFoldDB" id="A0A8J7FGN3"/>
<comment type="catalytic activity">
    <reaction evidence="1">
        <text>ATP + protein L-histidine = ADP + protein N-phospho-L-histidine.</text>
        <dbReference type="EC" id="2.7.13.3"/>
    </reaction>
</comment>
<evidence type="ECO:0000313" key="21">
    <source>
        <dbReference type="EMBL" id="MBE9397163.1"/>
    </source>
</evidence>
<dbReference type="PROSITE" id="PS50110">
    <property type="entry name" value="RESPONSE_REGULATORY"/>
    <property type="match status" value="1"/>
</dbReference>
<reference evidence="21" key="1">
    <citation type="submission" date="2020-10" db="EMBL/GenBank/DDBJ databases">
        <title>Bacterium isolated from coastal waters sediment.</title>
        <authorList>
            <person name="Chen R.-J."/>
            <person name="Lu D.-C."/>
            <person name="Zhu K.-L."/>
            <person name="Du Z.-J."/>
        </authorList>
    </citation>
    <scope>NUCLEOTIDE SEQUENCE</scope>
    <source>
        <strain evidence="21">N1Y112</strain>
    </source>
</reference>
<dbReference type="PANTHER" id="PTHR45339">
    <property type="entry name" value="HYBRID SIGNAL TRANSDUCTION HISTIDINE KINASE J"/>
    <property type="match status" value="1"/>
</dbReference>
<evidence type="ECO:0000256" key="15">
    <source>
        <dbReference type="ARBA" id="ARBA00068150"/>
    </source>
</evidence>
<dbReference type="InterPro" id="IPR004358">
    <property type="entry name" value="Sig_transdc_His_kin-like_C"/>
</dbReference>
<dbReference type="InterPro" id="IPR011006">
    <property type="entry name" value="CheY-like_superfamily"/>
</dbReference>
<evidence type="ECO:0000256" key="14">
    <source>
        <dbReference type="ARBA" id="ARBA00064003"/>
    </source>
</evidence>
<keyword evidence="4" id="KW-1003">Cell membrane</keyword>
<proteinExistence type="predicted"/>
<dbReference type="InterPro" id="IPR036890">
    <property type="entry name" value="HATPase_C_sf"/>
</dbReference>
<evidence type="ECO:0000256" key="17">
    <source>
        <dbReference type="PROSITE-ProRule" id="PRU00169"/>
    </source>
</evidence>
<dbReference type="InterPro" id="IPR008207">
    <property type="entry name" value="Sig_transdc_His_kin_Hpt_dom"/>
</dbReference>
<feature type="modified residue" description="Phosphohistidine" evidence="16">
    <location>
        <position position="644"/>
    </location>
</feature>